<dbReference type="InterPro" id="IPR050426">
    <property type="entry name" value="Glycosyltransferase_28"/>
</dbReference>
<proteinExistence type="predicted"/>
<feature type="compositionally biased region" description="Polar residues" evidence="1">
    <location>
        <begin position="172"/>
        <end position="183"/>
    </location>
</feature>
<evidence type="ECO:0000256" key="1">
    <source>
        <dbReference type="SAM" id="MobiDB-lite"/>
    </source>
</evidence>
<evidence type="ECO:0000313" key="3">
    <source>
        <dbReference type="Proteomes" id="UP001412067"/>
    </source>
</evidence>
<dbReference type="EMBL" id="JBBWWR010000018">
    <property type="protein sequence ID" value="KAK8943373.1"/>
    <property type="molecule type" value="Genomic_DNA"/>
</dbReference>
<comment type="caution">
    <text evidence="2">The sequence shown here is derived from an EMBL/GenBank/DDBJ whole genome shotgun (WGS) entry which is preliminary data.</text>
</comment>
<gene>
    <name evidence="2" type="primary">UGT80A2</name>
    <name evidence="2" type="ORF">KSP40_PGU000331</name>
</gene>
<protein>
    <submittedName>
        <fullName evidence="2">Sterol 3-beta-glucosyltransferase UGT80A2</fullName>
    </submittedName>
</protein>
<feature type="region of interest" description="Disordered" evidence="1">
    <location>
        <begin position="155"/>
        <end position="183"/>
    </location>
</feature>
<name>A0ABR2LJQ8_9ASPA</name>
<evidence type="ECO:0000313" key="2">
    <source>
        <dbReference type="EMBL" id="KAK8943373.1"/>
    </source>
</evidence>
<sequence length="211" mass="23242">MIGSLPHMSGFLLGRLFEDAAERAEGFGRRVPTVLGALNIYGELGAVKLKDEPLRFLTRGLDCPGLGQQLFYQAPPNLVTAQDHGHRVRLATHSNFKEFMLSAGLEFFPLGGDPKVLAQAPITVDTDQQAPMGSAEVAETKTDVTEHSSEYMMADSESREVTREKYEDVCDQGTSHQADPLSSTSLAQLKSLLDDPRRHLEHYVDDSINEL</sequence>
<keyword evidence="3" id="KW-1185">Reference proteome</keyword>
<accession>A0ABR2LJQ8</accession>
<feature type="compositionally biased region" description="Basic and acidic residues" evidence="1">
    <location>
        <begin position="156"/>
        <end position="168"/>
    </location>
</feature>
<dbReference type="PANTHER" id="PTHR48050:SF13">
    <property type="entry name" value="STEROL 3-BETA-GLUCOSYLTRANSFERASE UGT80A2"/>
    <property type="match status" value="1"/>
</dbReference>
<dbReference type="Proteomes" id="UP001412067">
    <property type="component" value="Unassembled WGS sequence"/>
</dbReference>
<dbReference type="SUPFAM" id="SSF53756">
    <property type="entry name" value="UDP-Glycosyltransferase/glycogen phosphorylase"/>
    <property type="match status" value="1"/>
</dbReference>
<dbReference type="Gene3D" id="3.40.50.2000">
    <property type="entry name" value="Glycogen Phosphorylase B"/>
    <property type="match status" value="1"/>
</dbReference>
<reference evidence="2 3" key="1">
    <citation type="journal article" date="2022" name="Nat. Plants">
        <title>Genomes of leafy and leafless Platanthera orchids illuminate the evolution of mycoheterotrophy.</title>
        <authorList>
            <person name="Li M.H."/>
            <person name="Liu K.W."/>
            <person name="Li Z."/>
            <person name="Lu H.C."/>
            <person name="Ye Q.L."/>
            <person name="Zhang D."/>
            <person name="Wang J.Y."/>
            <person name="Li Y.F."/>
            <person name="Zhong Z.M."/>
            <person name="Liu X."/>
            <person name="Yu X."/>
            <person name="Liu D.K."/>
            <person name="Tu X.D."/>
            <person name="Liu B."/>
            <person name="Hao Y."/>
            <person name="Liao X.Y."/>
            <person name="Jiang Y.T."/>
            <person name="Sun W.H."/>
            <person name="Chen J."/>
            <person name="Chen Y.Q."/>
            <person name="Ai Y."/>
            <person name="Zhai J.W."/>
            <person name="Wu S.S."/>
            <person name="Zhou Z."/>
            <person name="Hsiao Y.Y."/>
            <person name="Wu W.L."/>
            <person name="Chen Y.Y."/>
            <person name="Lin Y.F."/>
            <person name="Hsu J.L."/>
            <person name="Li C.Y."/>
            <person name="Wang Z.W."/>
            <person name="Zhao X."/>
            <person name="Zhong W.Y."/>
            <person name="Ma X.K."/>
            <person name="Ma L."/>
            <person name="Huang J."/>
            <person name="Chen G.Z."/>
            <person name="Huang M.Z."/>
            <person name="Huang L."/>
            <person name="Peng D.H."/>
            <person name="Luo Y.B."/>
            <person name="Zou S.Q."/>
            <person name="Chen S.P."/>
            <person name="Lan S."/>
            <person name="Tsai W.C."/>
            <person name="Van de Peer Y."/>
            <person name="Liu Z.J."/>
        </authorList>
    </citation>
    <scope>NUCLEOTIDE SEQUENCE [LARGE SCALE GENOMIC DNA]</scope>
    <source>
        <strain evidence="2">Lor288</strain>
    </source>
</reference>
<organism evidence="2 3">
    <name type="scientific">Platanthera guangdongensis</name>
    <dbReference type="NCBI Taxonomy" id="2320717"/>
    <lineage>
        <taxon>Eukaryota</taxon>
        <taxon>Viridiplantae</taxon>
        <taxon>Streptophyta</taxon>
        <taxon>Embryophyta</taxon>
        <taxon>Tracheophyta</taxon>
        <taxon>Spermatophyta</taxon>
        <taxon>Magnoliopsida</taxon>
        <taxon>Liliopsida</taxon>
        <taxon>Asparagales</taxon>
        <taxon>Orchidaceae</taxon>
        <taxon>Orchidoideae</taxon>
        <taxon>Orchideae</taxon>
        <taxon>Orchidinae</taxon>
        <taxon>Platanthera</taxon>
    </lineage>
</organism>
<dbReference type="PANTHER" id="PTHR48050">
    <property type="entry name" value="STEROL 3-BETA-GLUCOSYLTRANSFERASE"/>
    <property type="match status" value="1"/>
</dbReference>